<dbReference type="SUPFAM" id="SSF56112">
    <property type="entry name" value="Protein kinase-like (PK-like)"/>
    <property type="match status" value="1"/>
</dbReference>
<feature type="compositionally biased region" description="Low complexity" evidence="4">
    <location>
        <begin position="489"/>
        <end position="502"/>
    </location>
</feature>
<dbReference type="Gene3D" id="1.10.510.10">
    <property type="entry name" value="Transferase(Phosphotransferase) domain 1"/>
    <property type="match status" value="1"/>
</dbReference>
<gene>
    <name evidence="6" type="ORF">FA09DRAFT_312623</name>
</gene>
<feature type="region of interest" description="Disordered" evidence="4">
    <location>
        <begin position="1"/>
        <end position="42"/>
    </location>
</feature>
<evidence type="ECO:0000256" key="4">
    <source>
        <dbReference type="SAM" id="MobiDB-lite"/>
    </source>
</evidence>
<accession>A0A316Z109</accession>
<dbReference type="GO" id="GO:0005737">
    <property type="term" value="C:cytoplasm"/>
    <property type="evidence" value="ECO:0007669"/>
    <property type="project" value="TreeGrafter"/>
</dbReference>
<feature type="compositionally biased region" description="Polar residues" evidence="4">
    <location>
        <begin position="555"/>
        <end position="564"/>
    </location>
</feature>
<feature type="domain" description="Protein kinase" evidence="5">
    <location>
        <begin position="63"/>
        <end position="390"/>
    </location>
</feature>
<dbReference type="RefSeq" id="XP_025595490.1">
    <property type="nucleotide sequence ID" value="XM_025740699.1"/>
</dbReference>
<reference evidence="6 7" key="1">
    <citation type="journal article" date="2018" name="Mol. Biol. Evol.">
        <title>Broad Genomic Sampling Reveals a Smut Pathogenic Ancestry of the Fungal Clade Ustilaginomycotina.</title>
        <authorList>
            <person name="Kijpornyongpan T."/>
            <person name="Mondo S.J."/>
            <person name="Barry K."/>
            <person name="Sandor L."/>
            <person name="Lee J."/>
            <person name="Lipzen A."/>
            <person name="Pangilinan J."/>
            <person name="LaButti K."/>
            <person name="Hainaut M."/>
            <person name="Henrissat B."/>
            <person name="Grigoriev I.V."/>
            <person name="Spatafora J.W."/>
            <person name="Aime M.C."/>
        </authorList>
    </citation>
    <scope>NUCLEOTIDE SEQUENCE [LARGE SCALE GENOMIC DNA]</scope>
    <source>
        <strain evidence="6 7">MCA 4186</strain>
    </source>
</reference>
<feature type="compositionally biased region" description="Basic and acidic residues" evidence="4">
    <location>
        <begin position="605"/>
        <end position="627"/>
    </location>
</feature>
<keyword evidence="7" id="KW-1185">Reference proteome</keyword>
<dbReference type="PANTHER" id="PTHR24346:SF77">
    <property type="entry name" value="SERINE THREONINE PROTEIN KINASE"/>
    <property type="match status" value="1"/>
</dbReference>
<feature type="compositionally biased region" description="Low complexity" evidence="4">
    <location>
        <begin position="1"/>
        <end position="29"/>
    </location>
</feature>
<name>A0A316Z109_9BASI</name>
<evidence type="ECO:0000256" key="3">
    <source>
        <dbReference type="PROSITE-ProRule" id="PRU10141"/>
    </source>
</evidence>
<evidence type="ECO:0000313" key="6">
    <source>
        <dbReference type="EMBL" id="PWN95211.1"/>
    </source>
</evidence>
<dbReference type="CDD" id="cd14008">
    <property type="entry name" value="STKc_LKB1_CaMKK"/>
    <property type="match status" value="1"/>
</dbReference>
<dbReference type="GO" id="GO:0004674">
    <property type="term" value="F:protein serine/threonine kinase activity"/>
    <property type="evidence" value="ECO:0007669"/>
    <property type="project" value="TreeGrafter"/>
</dbReference>
<dbReference type="GO" id="GO:0035556">
    <property type="term" value="P:intracellular signal transduction"/>
    <property type="evidence" value="ECO:0007669"/>
    <property type="project" value="TreeGrafter"/>
</dbReference>
<dbReference type="STRING" id="58919.A0A316Z109"/>
<dbReference type="Proteomes" id="UP000245946">
    <property type="component" value="Unassembled WGS sequence"/>
</dbReference>
<feature type="compositionally biased region" description="Basic and acidic residues" evidence="4">
    <location>
        <begin position="636"/>
        <end position="646"/>
    </location>
</feature>
<dbReference type="InterPro" id="IPR000719">
    <property type="entry name" value="Prot_kinase_dom"/>
</dbReference>
<feature type="binding site" evidence="3">
    <location>
        <position position="93"/>
    </location>
    <ligand>
        <name>ATP</name>
        <dbReference type="ChEBI" id="CHEBI:30616"/>
    </ligand>
</feature>
<dbReference type="AlphaFoldDB" id="A0A316Z109"/>
<feature type="region of interest" description="Disordered" evidence="4">
    <location>
        <begin position="387"/>
        <end position="407"/>
    </location>
</feature>
<dbReference type="Pfam" id="PF00069">
    <property type="entry name" value="Pkinase"/>
    <property type="match status" value="1"/>
</dbReference>
<dbReference type="PANTHER" id="PTHR24346">
    <property type="entry name" value="MAP/MICROTUBULE AFFINITY-REGULATING KINASE"/>
    <property type="match status" value="1"/>
</dbReference>
<dbReference type="PROSITE" id="PS00108">
    <property type="entry name" value="PROTEIN_KINASE_ST"/>
    <property type="match status" value="1"/>
</dbReference>
<evidence type="ECO:0000256" key="1">
    <source>
        <dbReference type="ARBA" id="ARBA00022741"/>
    </source>
</evidence>
<feature type="region of interest" description="Disordered" evidence="4">
    <location>
        <begin position="600"/>
        <end position="678"/>
    </location>
</feature>
<feature type="region of interest" description="Disordered" evidence="4">
    <location>
        <begin position="99"/>
        <end position="169"/>
    </location>
</feature>
<dbReference type="GO" id="GO:0005524">
    <property type="term" value="F:ATP binding"/>
    <property type="evidence" value="ECO:0007669"/>
    <property type="project" value="UniProtKB-UniRule"/>
</dbReference>
<feature type="compositionally biased region" description="Basic and acidic residues" evidence="4">
    <location>
        <begin position="568"/>
        <end position="581"/>
    </location>
</feature>
<keyword evidence="6" id="KW-0808">Transferase</keyword>
<keyword evidence="6" id="KW-0418">Kinase</keyword>
<protein>
    <submittedName>
        <fullName evidence="6">Pkinase-domain-containing protein</fullName>
    </submittedName>
</protein>
<organism evidence="6 7">
    <name type="scientific">Tilletiopsis washingtonensis</name>
    <dbReference type="NCBI Taxonomy" id="58919"/>
    <lineage>
        <taxon>Eukaryota</taxon>
        <taxon>Fungi</taxon>
        <taxon>Dikarya</taxon>
        <taxon>Basidiomycota</taxon>
        <taxon>Ustilaginomycotina</taxon>
        <taxon>Exobasidiomycetes</taxon>
        <taxon>Entylomatales</taxon>
        <taxon>Entylomatales incertae sedis</taxon>
        <taxon>Tilletiopsis</taxon>
    </lineage>
</organism>
<evidence type="ECO:0000256" key="2">
    <source>
        <dbReference type="ARBA" id="ARBA00022840"/>
    </source>
</evidence>
<evidence type="ECO:0000259" key="5">
    <source>
        <dbReference type="PROSITE" id="PS50011"/>
    </source>
</evidence>
<dbReference type="PROSITE" id="PS50011">
    <property type="entry name" value="PROTEIN_KINASE_DOM"/>
    <property type="match status" value="1"/>
</dbReference>
<proteinExistence type="predicted"/>
<dbReference type="GeneID" id="37268245"/>
<dbReference type="PROSITE" id="PS00107">
    <property type="entry name" value="PROTEIN_KINASE_ATP"/>
    <property type="match status" value="1"/>
</dbReference>
<feature type="region of interest" description="Disordered" evidence="4">
    <location>
        <begin position="441"/>
        <end position="514"/>
    </location>
</feature>
<feature type="compositionally biased region" description="Low complexity" evidence="4">
    <location>
        <begin position="447"/>
        <end position="459"/>
    </location>
</feature>
<dbReference type="InterPro" id="IPR008271">
    <property type="entry name" value="Ser/Thr_kinase_AS"/>
</dbReference>
<evidence type="ECO:0000313" key="7">
    <source>
        <dbReference type="Proteomes" id="UP000245946"/>
    </source>
</evidence>
<dbReference type="EMBL" id="KZ819306">
    <property type="protein sequence ID" value="PWN95211.1"/>
    <property type="molecule type" value="Genomic_DNA"/>
</dbReference>
<dbReference type="OrthoDB" id="68483at2759"/>
<sequence length="678" mass="73427">MPPSSSSSRSAVSAAASSQRSASGSGSAAHSRHNSRGKSFEYKETLDAKSSMLADGSRIINQYRLEEVIGRGAYGTVHKASLLADPSVSFAVKEFGKTRLRKTSRAQNLRRSGRGRGRGGMIRDGGGGRGGGGVEALSELKPGESEGSRNNSHGGAPKGQGNGGEEGDDPLSLIRHEIAILKKLNHEHVVQLYEVLDDPSKDGLFMVFEHCPDGRVIDVKLHESVEPLPEDRARHYFRQILLGIAYLHSNEIVHRDIKPDNILLADGGRSCKIVDFGVSEMFLKPGDDTLHKSAGSPAFMSPELCTAGHGDFHGKADDLWSVGVTLYCMVVGHLPFDKSQFLELYESIKSDEPEYPDHLSPELKHLLKRLLEKDPYKRTTCEEMRQDPWVTNNGKEPLLNEEENSESIELEVTDEDLERAINRIASVFTIARAVQRFKRGSLGRRNASSASATSDTPSTKSDEISRQMAASPMPVCGSPTQDAADAPERQGSSSQQESQQHAPAPPPQRRAESFHPTRALARRLDSIGSMLGLDDHHHSTGSASPDQFEGAQPHGGSSTATTPASAHPQREAQRSETEDASAKVPGYFPHCEEVEAVRAKLAGTEVKDKDAASQKRGGDHHELEGRPAPHIGASGAREEEKHDADPKILPGPVVTSPQEADIPTPPNASEYFVRGAQK</sequence>
<feature type="region of interest" description="Disordered" evidence="4">
    <location>
        <begin position="530"/>
        <end position="587"/>
    </location>
</feature>
<keyword evidence="2 3" id="KW-0067">ATP-binding</keyword>
<dbReference type="InterPro" id="IPR017441">
    <property type="entry name" value="Protein_kinase_ATP_BS"/>
</dbReference>
<dbReference type="SMART" id="SM00220">
    <property type="entry name" value="S_TKc"/>
    <property type="match status" value="1"/>
</dbReference>
<feature type="compositionally biased region" description="Gly residues" evidence="4">
    <location>
        <begin position="118"/>
        <end position="134"/>
    </location>
</feature>
<dbReference type="Gene3D" id="3.30.200.20">
    <property type="entry name" value="Phosphorylase Kinase, domain 1"/>
    <property type="match status" value="1"/>
</dbReference>
<dbReference type="FunFam" id="1.10.510.10:FF:000571">
    <property type="entry name" value="Maternal embryonic leucine zipper kinase"/>
    <property type="match status" value="1"/>
</dbReference>
<dbReference type="InterPro" id="IPR011009">
    <property type="entry name" value="Kinase-like_dom_sf"/>
</dbReference>
<keyword evidence="1 3" id="KW-0547">Nucleotide-binding</keyword>